<comment type="caution">
    <text evidence="1">The sequence shown here is derived from an EMBL/GenBank/DDBJ whole genome shotgun (WGS) entry which is preliminary data.</text>
</comment>
<dbReference type="InterPro" id="IPR036397">
    <property type="entry name" value="RNaseH_sf"/>
</dbReference>
<dbReference type="SUPFAM" id="SSF53098">
    <property type="entry name" value="Ribonuclease H-like"/>
    <property type="match status" value="1"/>
</dbReference>
<accession>A0A4Y2CCD2</accession>
<dbReference type="Gene3D" id="3.30.420.10">
    <property type="entry name" value="Ribonuclease H-like superfamily/Ribonuclease H"/>
    <property type="match status" value="1"/>
</dbReference>
<dbReference type="AlphaFoldDB" id="A0A4Y2CCD2"/>
<organism evidence="1 2">
    <name type="scientific">Araneus ventricosus</name>
    <name type="common">Orbweaver spider</name>
    <name type="synonym">Epeira ventricosa</name>
    <dbReference type="NCBI Taxonomy" id="182803"/>
    <lineage>
        <taxon>Eukaryota</taxon>
        <taxon>Metazoa</taxon>
        <taxon>Ecdysozoa</taxon>
        <taxon>Arthropoda</taxon>
        <taxon>Chelicerata</taxon>
        <taxon>Arachnida</taxon>
        <taxon>Araneae</taxon>
        <taxon>Araneomorphae</taxon>
        <taxon>Entelegynae</taxon>
        <taxon>Araneoidea</taxon>
        <taxon>Araneidae</taxon>
        <taxon>Araneus</taxon>
    </lineage>
</organism>
<reference evidence="1 2" key="1">
    <citation type="journal article" date="2019" name="Sci. Rep.">
        <title>Orb-weaving spider Araneus ventricosus genome elucidates the spidroin gene catalogue.</title>
        <authorList>
            <person name="Kono N."/>
            <person name="Nakamura H."/>
            <person name="Ohtoshi R."/>
            <person name="Moran D.A.P."/>
            <person name="Shinohara A."/>
            <person name="Yoshida Y."/>
            <person name="Fujiwara M."/>
            <person name="Mori M."/>
            <person name="Tomita M."/>
            <person name="Arakawa K."/>
        </authorList>
    </citation>
    <scope>NUCLEOTIDE SEQUENCE [LARGE SCALE GENOMIC DNA]</scope>
</reference>
<dbReference type="GO" id="GO:0003676">
    <property type="term" value="F:nucleic acid binding"/>
    <property type="evidence" value="ECO:0007669"/>
    <property type="project" value="InterPro"/>
</dbReference>
<proteinExistence type="predicted"/>
<dbReference type="EMBL" id="BGPR01000174">
    <property type="protein sequence ID" value="GBM01890.1"/>
    <property type="molecule type" value="Genomic_DNA"/>
</dbReference>
<gene>
    <name evidence="1" type="ORF">AVEN_219007_1</name>
</gene>
<evidence type="ECO:0000313" key="2">
    <source>
        <dbReference type="Proteomes" id="UP000499080"/>
    </source>
</evidence>
<evidence type="ECO:0000313" key="1">
    <source>
        <dbReference type="EMBL" id="GBM01890.1"/>
    </source>
</evidence>
<dbReference type="OrthoDB" id="6514649at2759"/>
<dbReference type="CDD" id="cd09276">
    <property type="entry name" value="Rnase_HI_RT_non_LTR"/>
    <property type="match status" value="1"/>
</dbReference>
<dbReference type="Proteomes" id="UP000499080">
    <property type="component" value="Unassembled WGS sequence"/>
</dbReference>
<keyword evidence="2" id="KW-1185">Reference proteome</keyword>
<dbReference type="InterPro" id="IPR012337">
    <property type="entry name" value="RNaseH-like_sf"/>
</dbReference>
<protein>
    <submittedName>
        <fullName evidence="1">Uncharacterized protein</fullName>
    </submittedName>
</protein>
<name>A0A4Y2CCD2_ARAVE</name>
<sequence length="237" mass="26462">MILTNTPDDARFTKKEIAIVMKNLHKGQAPGPDVIDNIIIQQINKRFPVLFMELFNKCLQLGTFPDPLKLGAYRTTATSELQFILGIPPLYLQFQREVRVTVIRRLNISLPDTLTTLVPGEAELLTLKQATDHATSLPHQPIIITVDNQASVQASANPRSRITTARDICKRLITNKHLHISWIKAHVDYDGNEEADILAKEAAESDRDPISVKTPISFLKSISKKKNDGGLAVRLGR</sequence>